<evidence type="ECO:0008006" key="3">
    <source>
        <dbReference type="Google" id="ProtNLM"/>
    </source>
</evidence>
<name>A0A1H7XVG2_9PAST</name>
<sequence length="477" mass="52254">MTYGVTLQGFIKKRLPDIRQEIIGDLKSKLSKVGITDDIDTRPDSIIGLLIDTFAEREAAVWELQEGVYYAMYPDSANGISLDKSVGTVGMERFTNEKAKGYAVFYGSGNISKGTLIKNKNTGDKWQTAKNGVISRDNVADVLIRPEVINNHTYTITIDDTDYSYTSTSNTKLSLILAGLVAELPQQSVSVSSNGAVVRVTAQEKLNINLSLSDRLHIEKMGTRIAVESVDYIERGAEVGELSEIVTRVDGLIQVDNLEVAIAGRKAETDSELRLRHQEKQFGNGKSILPAFDVALKSVFGVVESRTFQNNTNDVDDVGRPPHCVHCVVDGGLPEQIATTIYNTVAGGIGTYGNISRVINTSEGDQLIRFDRPTYKYIHAKAVVTKLPSVEEMFTSDGFSHIKQAILNTGNLFSIGADVVTQKFYGDIYKTQGIASVDLKFAVTDSPNDIPINFSANNITIADFEKAVFDLSRIEVM</sequence>
<proteinExistence type="predicted"/>
<evidence type="ECO:0000313" key="2">
    <source>
        <dbReference type="Proteomes" id="UP000198883"/>
    </source>
</evidence>
<dbReference type="GeneID" id="83545283"/>
<accession>A0A1H7XVG2</accession>
<dbReference type="RefSeq" id="WP_090922094.1">
    <property type="nucleotide sequence ID" value="NZ_CP016180.1"/>
</dbReference>
<dbReference type="EMBL" id="FOBN01000014">
    <property type="protein sequence ID" value="SEM37633.1"/>
    <property type="molecule type" value="Genomic_DNA"/>
</dbReference>
<dbReference type="STRING" id="97481.SAMN05444853_11457"/>
<reference evidence="2" key="1">
    <citation type="submission" date="2016-10" db="EMBL/GenBank/DDBJ databases">
        <authorList>
            <person name="Varghese N."/>
            <person name="Submissions S."/>
        </authorList>
    </citation>
    <scope>NUCLEOTIDE SEQUENCE [LARGE SCALE GENOMIC DNA]</scope>
    <source>
        <strain evidence="2">DSM 24204</strain>
    </source>
</reference>
<evidence type="ECO:0000313" key="1">
    <source>
        <dbReference type="EMBL" id="SEM37633.1"/>
    </source>
</evidence>
<dbReference type="Proteomes" id="UP000198883">
    <property type="component" value="Unassembled WGS sequence"/>
</dbReference>
<dbReference type="AlphaFoldDB" id="A0A1H7XVG2"/>
<organism evidence="1 2">
    <name type="scientific">Phocoenobacter skyensis</name>
    <dbReference type="NCBI Taxonomy" id="97481"/>
    <lineage>
        <taxon>Bacteria</taxon>
        <taxon>Pseudomonadati</taxon>
        <taxon>Pseudomonadota</taxon>
        <taxon>Gammaproteobacteria</taxon>
        <taxon>Pasteurellales</taxon>
        <taxon>Pasteurellaceae</taxon>
        <taxon>Phocoenobacter</taxon>
    </lineage>
</organism>
<gene>
    <name evidence="1" type="ORF">SAMN05444853_11457</name>
</gene>
<dbReference type="OrthoDB" id="7904838at2"/>
<protein>
    <recommendedName>
        <fullName evidence="3">Baseplate J-like protein</fullName>
    </recommendedName>
</protein>